<dbReference type="CDD" id="cd00130">
    <property type="entry name" value="PAS"/>
    <property type="match status" value="1"/>
</dbReference>
<evidence type="ECO:0000256" key="8">
    <source>
        <dbReference type="ARBA" id="ARBA00022692"/>
    </source>
</evidence>
<dbReference type="SUPFAM" id="SSF55874">
    <property type="entry name" value="ATPase domain of HSP90 chaperone/DNA topoisomerase II/histidine kinase"/>
    <property type="match status" value="1"/>
</dbReference>
<dbReference type="SMART" id="SM00091">
    <property type="entry name" value="PAS"/>
    <property type="match status" value="1"/>
</dbReference>
<reference evidence="21 22" key="1">
    <citation type="submission" date="2016-10" db="EMBL/GenBank/DDBJ databases">
        <authorList>
            <person name="de Groot N.N."/>
        </authorList>
    </citation>
    <scope>NUCLEOTIDE SEQUENCE [LARGE SCALE GENOMIC DNA]</scope>
    <source>
        <strain evidence="21 22">DSM 22007</strain>
    </source>
</reference>
<evidence type="ECO:0000259" key="19">
    <source>
        <dbReference type="PROSITE" id="PS50112"/>
    </source>
</evidence>
<feature type="domain" description="Histidine kinase" evidence="17">
    <location>
        <begin position="370"/>
        <end position="591"/>
    </location>
</feature>
<keyword evidence="10" id="KW-0418">Kinase</keyword>
<dbReference type="InterPro" id="IPR011006">
    <property type="entry name" value="CheY-like_superfamily"/>
</dbReference>
<evidence type="ECO:0000256" key="6">
    <source>
        <dbReference type="ARBA" id="ARBA00022553"/>
    </source>
</evidence>
<dbReference type="Pfam" id="PF00072">
    <property type="entry name" value="Response_reg"/>
    <property type="match status" value="1"/>
</dbReference>
<dbReference type="PROSITE" id="PS50110">
    <property type="entry name" value="RESPONSE_REGULATORY"/>
    <property type="match status" value="1"/>
</dbReference>
<dbReference type="InterPro" id="IPR001789">
    <property type="entry name" value="Sig_transdc_resp-reg_receiver"/>
</dbReference>
<dbReference type="InterPro" id="IPR036097">
    <property type="entry name" value="HisK_dim/P_sf"/>
</dbReference>
<dbReference type="SUPFAM" id="SSF52172">
    <property type="entry name" value="CheY-like"/>
    <property type="match status" value="1"/>
</dbReference>
<dbReference type="GO" id="GO:0000155">
    <property type="term" value="F:phosphorelay sensor kinase activity"/>
    <property type="evidence" value="ECO:0007669"/>
    <property type="project" value="InterPro"/>
</dbReference>
<dbReference type="SMART" id="SM00388">
    <property type="entry name" value="HisKA"/>
    <property type="match status" value="1"/>
</dbReference>
<accession>A0A1H9ED86</accession>
<evidence type="ECO:0000313" key="21">
    <source>
        <dbReference type="EMBL" id="SEQ23631.1"/>
    </source>
</evidence>
<evidence type="ECO:0000256" key="11">
    <source>
        <dbReference type="ARBA" id="ARBA00022840"/>
    </source>
</evidence>
<dbReference type="CDD" id="cd17546">
    <property type="entry name" value="REC_hyHK_CKI1_RcsC-like"/>
    <property type="match status" value="1"/>
</dbReference>
<dbReference type="GO" id="GO:0005886">
    <property type="term" value="C:plasma membrane"/>
    <property type="evidence" value="ECO:0007669"/>
    <property type="project" value="UniProtKB-SubCell"/>
</dbReference>
<evidence type="ECO:0000256" key="1">
    <source>
        <dbReference type="ARBA" id="ARBA00000085"/>
    </source>
</evidence>
<dbReference type="PANTHER" id="PTHR43047">
    <property type="entry name" value="TWO-COMPONENT HISTIDINE PROTEIN KINASE"/>
    <property type="match status" value="1"/>
</dbReference>
<dbReference type="STRING" id="657014.SAMN04488092_1057"/>
<evidence type="ECO:0000259" key="20">
    <source>
        <dbReference type="PROSITE" id="PS50894"/>
    </source>
</evidence>
<evidence type="ECO:0000256" key="16">
    <source>
        <dbReference type="PROSITE-ProRule" id="PRU00169"/>
    </source>
</evidence>
<keyword evidence="12" id="KW-1133">Transmembrane helix</keyword>
<evidence type="ECO:0000256" key="5">
    <source>
        <dbReference type="ARBA" id="ARBA00022519"/>
    </source>
</evidence>
<dbReference type="InterPro" id="IPR036890">
    <property type="entry name" value="HATPase_C_sf"/>
</dbReference>
<dbReference type="PROSITE" id="PS50109">
    <property type="entry name" value="HIS_KIN"/>
    <property type="match status" value="1"/>
</dbReference>
<dbReference type="InterPro" id="IPR003594">
    <property type="entry name" value="HATPase_dom"/>
</dbReference>
<organism evidence="21 22">
    <name type="scientific">Thalassovita taeanensis</name>
    <dbReference type="NCBI Taxonomy" id="657014"/>
    <lineage>
        <taxon>Bacteria</taxon>
        <taxon>Pseudomonadati</taxon>
        <taxon>Pseudomonadota</taxon>
        <taxon>Alphaproteobacteria</taxon>
        <taxon>Rhodobacterales</taxon>
        <taxon>Roseobacteraceae</taxon>
        <taxon>Thalassovita</taxon>
    </lineage>
</organism>
<dbReference type="Gene3D" id="3.40.50.2300">
    <property type="match status" value="1"/>
</dbReference>
<dbReference type="FunFam" id="1.10.287.130:FF:000004">
    <property type="entry name" value="Ethylene receptor 1"/>
    <property type="match status" value="1"/>
</dbReference>
<dbReference type="CDD" id="cd00082">
    <property type="entry name" value="HisKA"/>
    <property type="match status" value="1"/>
</dbReference>
<dbReference type="PANTHER" id="PTHR43047:SF64">
    <property type="entry name" value="HISTIDINE KINASE CONTAINING CHEY-HOMOLOGOUS RECEIVER DOMAIN AND PAS DOMAIN-RELATED"/>
    <property type="match status" value="1"/>
</dbReference>
<evidence type="ECO:0000256" key="14">
    <source>
        <dbReference type="ARBA" id="ARBA00023136"/>
    </source>
</evidence>
<evidence type="ECO:0000256" key="13">
    <source>
        <dbReference type="ARBA" id="ARBA00023012"/>
    </source>
</evidence>
<feature type="modified residue" description="Phosphohistidine" evidence="15">
    <location>
        <position position="806"/>
    </location>
</feature>
<dbReference type="SUPFAM" id="SSF55785">
    <property type="entry name" value="PYP-like sensor domain (PAS domain)"/>
    <property type="match status" value="1"/>
</dbReference>
<dbReference type="RefSeq" id="WP_139246404.1">
    <property type="nucleotide sequence ID" value="NZ_FOEP01000005.1"/>
</dbReference>
<dbReference type="InterPro" id="IPR005467">
    <property type="entry name" value="His_kinase_dom"/>
</dbReference>
<dbReference type="Gene3D" id="1.10.287.130">
    <property type="match status" value="1"/>
</dbReference>
<keyword evidence="11" id="KW-0067">ATP-binding</keyword>
<dbReference type="SMART" id="SM00387">
    <property type="entry name" value="HATPase_c"/>
    <property type="match status" value="1"/>
</dbReference>
<evidence type="ECO:0000256" key="12">
    <source>
        <dbReference type="ARBA" id="ARBA00022989"/>
    </source>
</evidence>
<keyword evidence="4" id="KW-1003">Cell membrane</keyword>
<protein>
    <recommendedName>
        <fullName evidence="3">histidine kinase</fullName>
        <ecNumber evidence="3">2.7.13.3</ecNumber>
    </recommendedName>
</protein>
<dbReference type="OrthoDB" id="9801651at2"/>
<evidence type="ECO:0000256" key="4">
    <source>
        <dbReference type="ARBA" id="ARBA00022475"/>
    </source>
</evidence>
<dbReference type="Gene3D" id="1.20.120.160">
    <property type="entry name" value="HPT domain"/>
    <property type="match status" value="1"/>
</dbReference>
<dbReference type="Pfam" id="PF00512">
    <property type="entry name" value="HisKA"/>
    <property type="match status" value="1"/>
</dbReference>
<feature type="modified residue" description="4-aspartylphosphate" evidence="16">
    <location>
        <position position="667"/>
    </location>
</feature>
<feature type="domain" description="HPt" evidence="20">
    <location>
        <begin position="767"/>
        <end position="859"/>
    </location>
</feature>
<evidence type="ECO:0000259" key="17">
    <source>
        <dbReference type="PROSITE" id="PS50109"/>
    </source>
</evidence>
<feature type="domain" description="Response regulatory" evidence="18">
    <location>
        <begin position="618"/>
        <end position="735"/>
    </location>
</feature>
<dbReference type="Pfam" id="PF01627">
    <property type="entry name" value="Hpt"/>
    <property type="match status" value="1"/>
</dbReference>
<dbReference type="CDD" id="cd16922">
    <property type="entry name" value="HATPase_EvgS-ArcB-TorS-like"/>
    <property type="match status" value="1"/>
</dbReference>
<keyword evidence="6 16" id="KW-0597">Phosphoprotein</keyword>
<dbReference type="Pfam" id="PF13426">
    <property type="entry name" value="PAS_9"/>
    <property type="match status" value="1"/>
</dbReference>
<evidence type="ECO:0000256" key="10">
    <source>
        <dbReference type="ARBA" id="ARBA00022777"/>
    </source>
</evidence>
<dbReference type="PROSITE" id="PS50894">
    <property type="entry name" value="HPT"/>
    <property type="match status" value="1"/>
</dbReference>
<dbReference type="Proteomes" id="UP000198634">
    <property type="component" value="Unassembled WGS sequence"/>
</dbReference>
<feature type="domain" description="PAS" evidence="19">
    <location>
        <begin position="223"/>
        <end position="294"/>
    </location>
</feature>
<evidence type="ECO:0000256" key="3">
    <source>
        <dbReference type="ARBA" id="ARBA00012438"/>
    </source>
</evidence>
<keyword evidence="8" id="KW-0812">Transmembrane</keyword>
<dbReference type="EMBL" id="FOEP01000005">
    <property type="protein sequence ID" value="SEQ23631.1"/>
    <property type="molecule type" value="Genomic_DNA"/>
</dbReference>
<comment type="subcellular location">
    <subcellularLocation>
        <location evidence="2">Cell inner membrane</location>
        <topology evidence="2">Multi-pass membrane protein</topology>
    </subcellularLocation>
</comment>
<dbReference type="InterPro" id="IPR008207">
    <property type="entry name" value="Sig_transdc_His_kin_Hpt_dom"/>
</dbReference>
<comment type="catalytic activity">
    <reaction evidence="1">
        <text>ATP + protein L-histidine = ADP + protein N-phospho-L-histidine.</text>
        <dbReference type="EC" id="2.7.13.3"/>
    </reaction>
</comment>
<dbReference type="AlphaFoldDB" id="A0A1H9ED86"/>
<evidence type="ECO:0000256" key="7">
    <source>
        <dbReference type="ARBA" id="ARBA00022679"/>
    </source>
</evidence>
<dbReference type="SUPFAM" id="SSF47384">
    <property type="entry name" value="Homodimeric domain of signal transducing histidine kinase"/>
    <property type="match status" value="1"/>
</dbReference>
<dbReference type="Gene3D" id="3.30.450.20">
    <property type="entry name" value="PAS domain"/>
    <property type="match status" value="1"/>
</dbReference>
<dbReference type="InterPro" id="IPR003661">
    <property type="entry name" value="HisK_dim/P_dom"/>
</dbReference>
<proteinExistence type="predicted"/>
<keyword evidence="14" id="KW-0472">Membrane</keyword>
<keyword evidence="5" id="KW-0997">Cell inner membrane</keyword>
<dbReference type="PRINTS" id="PR00344">
    <property type="entry name" value="BCTRLSENSOR"/>
</dbReference>
<evidence type="ECO:0000256" key="9">
    <source>
        <dbReference type="ARBA" id="ARBA00022741"/>
    </source>
</evidence>
<gene>
    <name evidence="21" type="ORF">SAMN04488092_1057</name>
</gene>
<dbReference type="SMART" id="SM00448">
    <property type="entry name" value="REC"/>
    <property type="match status" value="1"/>
</dbReference>
<keyword evidence="9" id="KW-0547">Nucleotide-binding</keyword>
<dbReference type="InterPro" id="IPR035965">
    <property type="entry name" value="PAS-like_dom_sf"/>
</dbReference>
<dbReference type="PROSITE" id="PS50112">
    <property type="entry name" value="PAS"/>
    <property type="match status" value="1"/>
</dbReference>
<keyword evidence="22" id="KW-1185">Reference proteome</keyword>
<dbReference type="Pfam" id="PF02518">
    <property type="entry name" value="HATPase_c"/>
    <property type="match status" value="1"/>
</dbReference>
<dbReference type="InterPro" id="IPR000014">
    <property type="entry name" value="PAS"/>
</dbReference>
<dbReference type="Gene3D" id="3.30.565.10">
    <property type="entry name" value="Histidine kinase-like ATPase, C-terminal domain"/>
    <property type="match status" value="1"/>
</dbReference>
<name>A0A1H9ED86_9RHOB</name>
<evidence type="ECO:0000259" key="18">
    <source>
        <dbReference type="PROSITE" id="PS50110"/>
    </source>
</evidence>
<sequence length="859" mass="92481">MKQPALPVIRQIGRYKVMLLSALMLAGLVMLAVLGKQVGTELRQLRTTSQDNIQWNLSQLEVDLLVFNLALSDAAHPGASKVALGTVRTRFDVLYSRLSVLTDGPTYRSINETSGAASALADITKFLDGILPLIDGPDEGLYDAIGPIRAQMPVLRTAARVVAIDGIGIFARVATEQRAFLSSLLLKTSLLSGAMILALGAVLLILFRQFGIAERESRAKEQSNTRLRSMVGASLDGIVVADDRGRILDFNAPASQIFGYTRAEVLGQHLVDLLTPAHKHTEHKEGMERFANTGESDIIDAGLVELIAIRRNGEEFPLEVSVASSDGASGKIIVSFMRDISARLKAQADVTHARDRALAADKAKSNFLAVMSHEMRTPLNGIIGTLDLFETTRMTKKQERYLDVMRTSGTLLMHHINNVLDISKVEAGRMELADQPFSPVTLARNAAAVSRPIATSRKTQISVESSIPDNFLLRGDPFRIEQTLLNLIGNAVKFTSGGQVRVLIGRATADDGASQLEFRVSDTGIGIAEENLARVFEDFVTIDASYSRGAEGTGLGLGICKRIAETMQGSIGVESALGEGSTFWLRLPWQEADAVAAPDLAVAPDAITDGAHQQRKLSVLVVEDNRINRFVAREMLEGLGHSVTEAQDGLEGLARATETRFDLILMDISMPNMDGVTATAEIRKSNGGSADSPIFGLTAHAMATEQQKFKDTGMQLCLIKPVTRAKIVAALSSLGPDGPGPFGKDVGAEEVVLVDDTVLSELKEMLGDDKYQKILQQFTTEARAQIAALQVPVDTDSADAAAKTAHNLAGASAMFGATALQQRLQNLETYGKARDYTGFATNRAGLEAILVQTLDAIRR</sequence>
<dbReference type="InterPro" id="IPR004358">
    <property type="entry name" value="Sig_transdc_His_kin-like_C"/>
</dbReference>
<dbReference type="CDD" id="cd00088">
    <property type="entry name" value="HPT"/>
    <property type="match status" value="1"/>
</dbReference>
<dbReference type="NCBIfam" id="TIGR00229">
    <property type="entry name" value="sensory_box"/>
    <property type="match status" value="1"/>
</dbReference>
<keyword evidence="7" id="KW-0808">Transferase</keyword>
<keyword evidence="13" id="KW-0902">Two-component regulatory system</keyword>
<dbReference type="InterPro" id="IPR036641">
    <property type="entry name" value="HPT_dom_sf"/>
</dbReference>
<evidence type="ECO:0000313" key="22">
    <source>
        <dbReference type="Proteomes" id="UP000198634"/>
    </source>
</evidence>
<dbReference type="FunFam" id="3.30.565.10:FF:000010">
    <property type="entry name" value="Sensor histidine kinase RcsC"/>
    <property type="match status" value="1"/>
</dbReference>
<evidence type="ECO:0000256" key="15">
    <source>
        <dbReference type="PROSITE-ProRule" id="PRU00110"/>
    </source>
</evidence>
<dbReference type="EC" id="2.7.13.3" evidence="3"/>
<evidence type="ECO:0000256" key="2">
    <source>
        <dbReference type="ARBA" id="ARBA00004429"/>
    </source>
</evidence>
<dbReference type="GO" id="GO:0005524">
    <property type="term" value="F:ATP binding"/>
    <property type="evidence" value="ECO:0007669"/>
    <property type="project" value="UniProtKB-KW"/>
</dbReference>
<dbReference type="SUPFAM" id="SSF47226">
    <property type="entry name" value="Histidine-containing phosphotransfer domain, HPT domain"/>
    <property type="match status" value="1"/>
</dbReference>